<dbReference type="SUPFAM" id="SSF55874">
    <property type="entry name" value="ATPase domain of HSP90 chaperone/DNA topoisomerase II/histidine kinase"/>
    <property type="match status" value="1"/>
</dbReference>
<dbReference type="InterPro" id="IPR011712">
    <property type="entry name" value="Sig_transdc_His_kin_sub3_dim/P"/>
</dbReference>
<dbReference type="GO" id="GO:0016020">
    <property type="term" value="C:membrane"/>
    <property type="evidence" value="ECO:0007669"/>
    <property type="project" value="InterPro"/>
</dbReference>
<dbReference type="CDD" id="cd16917">
    <property type="entry name" value="HATPase_UhpB-NarQ-NarX-like"/>
    <property type="match status" value="1"/>
</dbReference>
<keyword evidence="10" id="KW-0812">Transmembrane</keyword>
<feature type="transmembrane region" description="Helical" evidence="10">
    <location>
        <begin position="91"/>
        <end position="108"/>
    </location>
</feature>
<dbReference type="Proteomes" id="UP000294911">
    <property type="component" value="Unassembled WGS sequence"/>
</dbReference>
<evidence type="ECO:0000259" key="11">
    <source>
        <dbReference type="PROSITE" id="PS50109"/>
    </source>
</evidence>
<evidence type="ECO:0000256" key="4">
    <source>
        <dbReference type="ARBA" id="ARBA00022679"/>
    </source>
</evidence>
<dbReference type="Pfam" id="PF02518">
    <property type="entry name" value="HATPase_c"/>
    <property type="match status" value="1"/>
</dbReference>
<evidence type="ECO:0000256" key="2">
    <source>
        <dbReference type="ARBA" id="ARBA00012438"/>
    </source>
</evidence>
<sequence>MDTRDSTVAAAQPAAIDQNEPDWTSWRRPGPTGAQQHQDIWIGLCTTAAAVLVLILVNSIGAFVFGEVPSFPEQLLWCVAVTLPLTVRRRFPLAVLLIIGALFIAAQARQTGDNFVPSVALFLAIYTSGAWERNRTVARWSRVGVIAAMFAWLGIGLLRYIVAPPTFERAAGPLDPVLAAVLYDIVFNLLFFLSAYFFGNMAWTSARRLAELEHRASQLRESQEQNVRGAIVAERIRIARDLHDVVAHHVSVMGVQAGAARRVLDSDRELARTALRTVEQTARTAISELRGLLSVLRAESTKTPDVDEPEQSEHGSSPGLDQLPELVERTRSAGLEVSYGTYGEQRPISEAMALSAYRIVQEALTNVVKHAGASQADVRVRFLASALEVEVTDDGRRGKTAMRATTRGFGLAGMRERVAVHGGELEAGNRDGSGYRVRASLPIPATDNQEYVQ</sequence>
<dbReference type="InterPro" id="IPR055558">
    <property type="entry name" value="DUF7134"/>
</dbReference>
<dbReference type="PANTHER" id="PTHR24421:SF10">
    <property type="entry name" value="NITRATE_NITRITE SENSOR PROTEIN NARQ"/>
    <property type="match status" value="1"/>
</dbReference>
<comment type="caution">
    <text evidence="12">The sequence shown here is derived from an EMBL/GenBank/DDBJ whole genome shotgun (WGS) entry which is preliminary data.</text>
</comment>
<evidence type="ECO:0000256" key="3">
    <source>
        <dbReference type="ARBA" id="ARBA00022553"/>
    </source>
</evidence>
<comment type="catalytic activity">
    <reaction evidence="1">
        <text>ATP + protein L-histidine = ADP + protein N-phospho-L-histidine.</text>
        <dbReference type="EC" id="2.7.13.3"/>
    </reaction>
</comment>
<keyword evidence="13" id="KW-1185">Reference proteome</keyword>
<dbReference type="Gene3D" id="1.20.5.1930">
    <property type="match status" value="1"/>
</dbReference>
<dbReference type="InterPro" id="IPR050482">
    <property type="entry name" value="Sensor_HK_TwoCompSys"/>
</dbReference>
<keyword evidence="10" id="KW-0472">Membrane</keyword>
<feature type="transmembrane region" description="Helical" evidence="10">
    <location>
        <begin position="143"/>
        <end position="162"/>
    </location>
</feature>
<evidence type="ECO:0000256" key="7">
    <source>
        <dbReference type="ARBA" id="ARBA00022840"/>
    </source>
</evidence>
<dbReference type="Pfam" id="PF23539">
    <property type="entry name" value="DUF7134"/>
    <property type="match status" value="1"/>
</dbReference>
<dbReference type="Gene3D" id="3.30.565.10">
    <property type="entry name" value="Histidine kinase-like ATPase, C-terminal domain"/>
    <property type="match status" value="1"/>
</dbReference>
<dbReference type="AlphaFoldDB" id="A0A4R2QQH1"/>
<keyword evidence="6 12" id="KW-0418">Kinase</keyword>
<dbReference type="OrthoDB" id="227596at2"/>
<dbReference type="EMBL" id="SLXQ01000006">
    <property type="protein sequence ID" value="TCP51847.1"/>
    <property type="molecule type" value="Genomic_DNA"/>
</dbReference>
<dbReference type="InterPro" id="IPR003594">
    <property type="entry name" value="HATPase_dom"/>
</dbReference>
<dbReference type="RefSeq" id="WP_132877734.1">
    <property type="nucleotide sequence ID" value="NZ_SLXQ01000006.1"/>
</dbReference>
<keyword evidence="7" id="KW-0067">ATP-binding</keyword>
<keyword evidence="3" id="KW-0597">Phosphoprotein</keyword>
<evidence type="ECO:0000256" key="6">
    <source>
        <dbReference type="ARBA" id="ARBA00022777"/>
    </source>
</evidence>
<dbReference type="GO" id="GO:0000155">
    <property type="term" value="F:phosphorelay sensor kinase activity"/>
    <property type="evidence" value="ECO:0007669"/>
    <property type="project" value="InterPro"/>
</dbReference>
<organism evidence="12 13">
    <name type="scientific">Tamaricihabitans halophyticus</name>
    <dbReference type="NCBI Taxonomy" id="1262583"/>
    <lineage>
        <taxon>Bacteria</taxon>
        <taxon>Bacillati</taxon>
        <taxon>Actinomycetota</taxon>
        <taxon>Actinomycetes</taxon>
        <taxon>Pseudonocardiales</taxon>
        <taxon>Pseudonocardiaceae</taxon>
        <taxon>Tamaricihabitans</taxon>
    </lineage>
</organism>
<dbReference type="PANTHER" id="PTHR24421">
    <property type="entry name" value="NITRATE/NITRITE SENSOR PROTEIN NARX-RELATED"/>
    <property type="match status" value="1"/>
</dbReference>
<evidence type="ECO:0000256" key="1">
    <source>
        <dbReference type="ARBA" id="ARBA00000085"/>
    </source>
</evidence>
<dbReference type="GO" id="GO:0046983">
    <property type="term" value="F:protein dimerization activity"/>
    <property type="evidence" value="ECO:0007669"/>
    <property type="project" value="InterPro"/>
</dbReference>
<keyword evidence="5" id="KW-0547">Nucleotide-binding</keyword>
<gene>
    <name evidence="12" type="ORF">EV191_10611</name>
</gene>
<proteinExistence type="predicted"/>
<protein>
    <recommendedName>
        <fullName evidence="2">histidine kinase</fullName>
        <ecNumber evidence="2">2.7.13.3</ecNumber>
    </recommendedName>
</protein>
<accession>A0A4R2QQH1</accession>
<evidence type="ECO:0000313" key="12">
    <source>
        <dbReference type="EMBL" id="TCP51847.1"/>
    </source>
</evidence>
<evidence type="ECO:0000256" key="8">
    <source>
        <dbReference type="ARBA" id="ARBA00023012"/>
    </source>
</evidence>
<keyword evidence="4" id="KW-0808">Transferase</keyword>
<reference evidence="12 13" key="1">
    <citation type="submission" date="2019-03" db="EMBL/GenBank/DDBJ databases">
        <title>Genomic Encyclopedia of Type Strains, Phase IV (KMG-IV): sequencing the most valuable type-strain genomes for metagenomic binning, comparative biology and taxonomic classification.</title>
        <authorList>
            <person name="Goeker M."/>
        </authorList>
    </citation>
    <scope>NUCLEOTIDE SEQUENCE [LARGE SCALE GENOMIC DNA]</scope>
    <source>
        <strain evidence="12 13">DSM 45765</strain>
    </source>
</reference>
<dbReference type="PROSITE" id="PS50109">
    <property type="entry name" value="HIS_KIN"/>
    <property type="match status" value="1"/>
</dbReference>
<feature type="region of interest" description="Disordered" evidence="9">
    <location>
        <begin position="300"/>
        <end position="325"/>
    </location>
</feature>
<dbReference type="InterPro" id="IPR036890">
    <property type="entry name" value="HATPase_C_sf"/>
</dbReference>
<dbReference type="GO" id="GO:0005524">
    <property type="term" value="F:ATP binding"/>
    <property type="evidence" value="ECO:0007669"/>
    <property type="project" value="UniProtKB-KW"/>
</dbReference>
<evidence type="ECO:0000256" key="5">
    <source>
        <dbReference type="ARBA" id="ARBA00022741"/>
    </source>
</evidence>
<dbReference type="Pfam" id="PF07730">
    <property type="entry name" value="HisKA_3"/>
    <property type="match status" value="1"/>
</dbReference>
<dbReference type="InterPro" id="IPR005467">
    <property type="entry name" value="His_kinase_dom"/>
</dbReference>
<evidence type="ECO:0000256" key="10">
    <source>
        <dbReference type="SAM" id="Phobius"/>
    </source>
</evidence>
<evidence type="ECO:0000313" key="13">
    <source>
        <dbReference type="Proteomes" id="UP000294911"/>
    </source>
</evidence>
<name>A0A4R2QQH1_9PSEU</name>
<feature type="transmembrane region" description="Helical" evidence="10">
    <location>
        <begin position="177"/>
        <end position="198"/>
    </location>
</feature>
<dbReference type="SMART" id="SM00387">
    <property type="entry name" value="HATPase_c"/>
    <property type="match status" value="1"/>
</dbReference>
<feature type="transmembrane region" description="Helical" evidence="10">
    <location>
        <begin position="40"/>
        <end position="65"/>
    </location>
</feature>
<keyword evidence="8" id="KW-0902">Two-component regulatory system</keyword>
<dbReference type="EC" id="2.7.13.3" evidence="2"/>
<keyword evidence="10" id="KW-1133">Transmembrane helix</keyword>
<evidence type="ECO:0000256" key="9">
    <source>
        <dbReference type="SAM" id="MobiDB-lite"/>
    </source>
</evidence>
<feature type="domain" description="Histidine kinase" evidence="11">
    <location>
        <begin position="358"/>
        <end position="445"/>
    </location>
</feature>